<keyword evidence="7" id="KW-1185">Reference proteome</keyword>
<evidence type="ECO:0000313" key="7">
    <source>
        <dbReference type="Proteomes" id="UP001497744"/>
    </source>
</evidence>
<sequence length="961" mass="102477">MGKHGDAARHNIDSASTAATASPPQCARSGAAAMRSLASLLAASTLFVLAWHGAGAAAHRNADRCGHTPGTHIAFLPVAGRVRAEKAPRNAPLFGRRPHRLKLTAAGQFRIKPKTNKSVAKRFKITGTGKIMYKRAGRSHLQRKKSQGAKRRLRRPVQLKNPKMIRKILSPGVPAGGQLLQVDGVLLAPEVHVDGVLQLRVLAGGREPQTQTLAQRLLEGDPLDVELGLAQRHRPYAEGLAPPLEGLGHGGGPVVHRHDRRLAVAAGAVQQLDALGDVVEHVVAGEGDVGVAVGSRELRDSGDALLVALDHVEQHGGGVVPAAHQALGGAVVVARVHAARAQPLPLAAHGVVARALLARLLHPPQNAHALRNVPQLEVDLKVTLGLGRRTQRQLVLASRLQELARALPQTGAEAVYDLLEVGDVVVLLPPSQRVDPGRHRGVEAQVLGGQGVGVDVVVAQVQAPVLRGVADHVERAVEVVQHLARAGRPQVEVQARRDVDERVHRPGRAVDAVHDLALDLKGRGDTVGGVVVLGLERRAERLAVVLEDVAVAHAAERDLGAGGVPPHVEHVGLDGAHQVGVGPVVELDGGGGRHAEQAAAVDAHDGARRLDGGGADEVVVHLHLGVLQGRVVALERPHQLRGLAERLGAHALRRVDDVLRLAAEADEAAVGVMRYGLREELAAADAAEVQVQRPPHGLVCRRGVGRAQVAAQNVEGAHHHELAPVQRHQRALAAELHHQRALVRPQRQVGGVARHAPDLAHGEVDAALHLVQRAVPQVELAVLAAADEQRQPRVVHQARHRQRVLLQHLQTQLRLVVPHADRLVVAARYDVGVRRHRGVLDAVDAARVPLEREGGPRRRVAGRPAVRHVLRHAPELDAVVQRAGRERVHVLRAPLGHHHVVLVAAEHAEPLPVAVNVPEHDGHVVRAAQHPGQRRVRLEVAHEVLVPRDRGDLLQGVVVVG</sequence>
<dbReference type="InterPro" id="IPR037229">
    <property type="entry name" value="Ribosomal_bL35_sf"/>
</dbReference>
<accession>A0AAV4M0L0</accession>
<feature type="region of interest" description="Disordered" evidence="5">
    <location>
        <begin position="1"/>
        <end position="24"/>
    </location>
</feature>
<comment type="similarity">
    <text evidence="1 4">Belongs to the bacterial ribosomal protein bL35 family.</text>
</comment>
<dbReference type="Proteomes" id="UP001497744">
    <property type="component" value="Unassembled WGS sequence"/>
</dbReference>
<proteinExistence type="inferred from homology"/>
<dbReference type="SUPFAM" id="SSF143034">
    <property type="entry name" value="L35p-like"/>
    <property type="match status" value="1"/>
</dbReference>
<dbReference type="GeneID" id="94197503"/>
<evidence type="ECO:0000313" key="6">
    <source>
        <dbReference type="EMBL" id="GIX66022.1"/>
    </source>
</evidence>
<feature type="compositionally biased region" description="Low complexity" evidence="5">
    <location>
        <begin position="14"/>
        <end position="24"/>
    </location>
</feature>
<name>A0AAV4M0L0_BABCB</name>
<gene>
    <name evidence="6" type="ORF">BcabD6B2_54580</name>
</gene>
<evidence type="ECO:0000256" key="5">
    <source>
        <dbReference type="SAM" id="MobiDB-lite"/>
    </source>
</evidence>
<dbReference type="AlphaFoldDB" id="A0AAV4M0L0"/>
<keyword evidence="2 4" id="KW-0689">Ribosomal protein</keyword>
<dbReference type="InterPro" id="IPR021137">
    <property type="entry name" value="Ribosomal_bL35-like"/>
</dbReference>
<dbReference type="InterPro" id="IPR001706">
    <property type="entry name" value="Ribosomal_bL35"/>
</dbReference>
<dbReference type="PRINTS" id="PR00064">
    <property type="entry name" value="RIBOSOMALL35"/>
</dbReference>
<dbReference type="PANTHER" id="PTHR33343">
    <property type="entry name" value="54S RIBOSOMAL PROTEIN BL35M"/>
    <property type="match status" value="1"/>
</dbReference>
<dbReference type="GO" id="GO:0006412">
    <property type="term" value="P:translation"/>
    <property type="evidence" value="ECO:0007669"/>
    <property type="project" value="InterPro"/>
</dbReference>
<evidence type="ECO:0000256" key="4">
    <source>
        <dbReference type="RuleBase" id="RU000568"/>
    </source>
</evidence>
<dbReference type="EMBL" id="BPLF01000006">
    <property type="protein sequence ID" value="GIX66022.1"/>
    <property type="molecule type" value="Genomic_DNA"/>
</dbReference>
<dbReference type="RefSeq" id="XP_067718091.1">
    <property type="nucleotide sequence ID" value="XM_067861990.1"/>
</dbReference>
<reference evidence="6 7" key="1">
    <citation type="submission" date="2021-06" db="EMBL/GenBank/DDBJ databases">
        <title>Genome sequence of Babesia caballi.</title>
        <authorList>
            <person name="Yamagishi J."/>
            <person name="Kidaka T."/>
            <person name="Ochi A."/>
        </authorList>
    </citation>
    <scope>NUCLEOTIDE SEQUENCE [LARGE SCALE GENOMIC DNA]</scope>
    <source>
        <strain evidence="6">USDA-D6B2</strain>
    </source>
</reference>
<dbReference type="GO" id="GO:0003735">
    <property type="term" value="F:structural constituent of ribosome"/>
    <property type="evidence" value="ECO:0007669"/>
    <property type="project" value="InterPro"/>
</dbReference>
<comment type="caution">
    <text evidence="6">The sequence shown here is derived from an EMBL/GenBank/DDBJ whole genome shotgun (WGS) entry which is preliminary data.</text>
</comment>
<dbReference type="Pfam" id="PF01632">
    <property type="entry name" value="Ribosomal_L35p"/>
    <property type="match status" value="1"/>
</dbReference>
<dbReference type="HAMAP" id="MF_00514">
    <property type="entry name" value="Ribosomal_bL35"/>
    <property type="match status" value="1"/>
</dbReference>
<evidence type="ECO:0000256" key="1">
    <source>
        <dbReference type="ARBA" id="ARBA00006598"/>
    </source>
</evidence>
<dbReference type="PROSITE" id="PS00936">
    <property type="entry name" value="RIBOSOMAL_L35"/>
    <property type="match status" value="1"/>
</dbReference>
<evidence type="ECO:0000256" key="3">
    <source>
        <dbReference type="ARBA" id="ARBA00023274"/>
    </source>
</evidence>
<dbReference type="GO" id="GO:0022625">
    <property type="term" value="C:cytosolic large ribosomal subunit"/>
    <property type="evidence" value="ECO:0007669"/>
    <property type="project" value="TreeGrafter"/>
</dbReference>
<protein>
    <recommendedName>
        <fullName evidence="4">50S ribosomal protein L35</fullName>
    </recommendedName>
</protein>
<keyword evidence="3 4" id="KW-0687">Ribonucleoprotein</keyword>
<dbReference type="InterPro" id="IPR018265">
    <property type="entry name" value="Ribosomal_bL35_CS"/>
</dbReference>
<feature type="compositionally biased region" description="Basic and acidic residues" evidence="5">
    <location>
        <begin position="1"/>
        <end position="12"/>
    </location>
</feature>
<dbReference type="NCBIfam" id="TIGR00001">
    <property type="entry name" value="rpmI_bact"/>
    <property type="match status" value="1"/>
</dbReference>
<dbReference type="Gene3D" id="4.10.410.60">
    <property type="match status" value="1"/>
</dbReference>
<organism evidence="6 7">
    <name type="scientific">Babesia caballi</name>
    <dbReference type="NCBI Taxonomy" id="5871"/>
    <lineage>
        <taxon>Eukaryota</taxon>
        <taxon>Sar</taxon>
        <taxon>Alveolata</taxon>
        <taxon>Apicomplexa</taxon>
        <taxon>Aconoidasida</taxon>
        <taxon>Piroplasmida</taxon>
        <taxon>Babesiidae</taxon>
        <taxon>Babesia</taxon>
    </lineage>
</organism>
<evidence type="ECO:0000256" key="2">
    <source>
        <dbReference type="ARBA" id="ARBA00022980"/>
    </source>
</evidence>
<dbReference type="PANTHER" id="PTHR33343:SF1">
    <property type="entry name" value="LARGE RIBOSOMAL SUBUNIT PROTEIN BL35M"/>
    <property type="match status" value="1"/>
</dbReference>